<feature type="transmembrane region" description="Helical" evidence="6">
    <location>
        <begin position="288"/>
        <end position="305"/>
    </location>
</feature>
<keyword evidence="6" id="KW-0472">Membrane</keyword>
<organism evidence="7 8">
    <name type="scientific">Ampelomyces quisqualis</name>
    <name type="common">Powdery mildew agent</name>
    <dbReference type="NCBI Taxonomy" id="50730"/>
    <lineage>
        <taxon>Eukaryota</taxon>
        <taxon>Fungi</taxon>
        <taxon>Dikarya</taxon>
        <taxon>Ascomycota</taxon>
        <taxon>Pezizomycotina</taxon>
        <taxon>Dothideomycetes</taxon>
        <taxon>Pleosporomycetidae</taxon>
        <taxon>Pleosporales</taxon>
        <taxon>Pleosporineae</taxon>
        <taxon>Phaeosphaeriaceae</taxon>
        <taxon>Ampelomyces</taxon>
    </lineage>
</organism>
<evidence type="ECO:0000256" key="4">
    <source>
        <dbReference type="PIRSR" id="PIRSR617939-2"/>
    </source>
</evidence>
<dbReference type="OrthoDB" id="2017317at2759"/>
<feature type="binding site" evidence="4">
    <location>
        <begin position="89"/>
        <end position="94"/>
    </location>
    <ligand>
        <name>substrate</name>
    </ligand>
</feature>
<evidence type="ECO:0000313" key="7">
    <source>
        <dbReference type="EMBL" id="KAF1920106.1"/>
    </source>
</evidence>
<sequence>MTTTTLQSTQHQSEYTAGSDATGSFIRKLARRFQFSPRAKTQSKRVFEPLPQPSQERLDNSLSDGPIDANKLVSTDRSVLQEKQKTVLYLAYGSNLCNETFRGVRGIRPLSQVNVVVPSLRLTFDLAGIPYAEPCFANSARRRPDSPPRAASDYHKDRWHKGLVGVVYEVTLSDYAHIIATEGGGSAYHDILIDCHVLSKTDTVPAIPTSKPFKAHTLFAPVENDDGTARSSERNARPDPSYAQPSARYLKLITDGATECELPAEYQDYLHDIRPYTITTKKQTMGKFLFLSIWLPIIIAIFTLARRLSDDKGRSPKWLAALSAAVFRGMWICYDGVFKPTFGDGERTVGDGAVVNSALKEVSARDMEKECLLEDYVDSLDVQAGE</sequence>
<accession>A0A6A5QZV6</accession>
<feature type="region of interest" description="Disordered" evidence="5">
    <location>
        <begin position="40"/>
        <end position="65"/>
    </location>
</feature>
<reference evidence="7" key="1">
    <citation type="journal article" date="2020" name="Stud. Mycol.">
        <title>101 Dothideomycetes genomes: a test case for predicting lifestyles and emergence of pathogens.</title>
        <authorList>
            <person name="Haridas S."/>
            <person name="Albert R."/>
            <person name="Binder M."/>
            <person name="Bloem J."/>
            <person name="Labutti K."/>
            <person name="Salamov A."/>
            <person name="Andreopoulos B."/>
            <person name="Baker S."/>
            <person name="Barry K."/>
            <person name="Bills G."/>
            <person name="Bluhm B."/>
            <person name="Cannon C."/>
            <person name="Castanera R."/>
            <person name="Culley D."/>
            <person name="Daum C."/>
            <person name="Ezra D."/>
            <person name="Gonzalez J."/>
            <person name="Henrissat B."/>
            <person name="Kuo A."/>
            <person name="Liang C."/>
            <person name="Lipzen A."/>
            <person name="Lutzoni F."/>
            <person name="Magnuson J."/>
            <person name="Mondo S."/>
            <person name="Nolan M."/>
            <person name="Ohm R."/>
            <person name="Pangilinan J."/>
            <person name="Park H.-J."/>
            <person name="Ramirez L."/>
            <person name="Alfaro M."/>
            <person name="Sun H."/>
            <person name="Tritt A."/>
            <person name="Yoshinaga Y."/>
            <person name="Zwiers L.-H."/>
            <person name="Turgeon B."/>
            <person name="Goodwin S."/>
            <person name="Spatafora J."/>
            <person name="Crous P."/>
            <person name="Grigoriev I."/>
        </authorList>
    </citation>
    <scope>NUCLEOTIDE SEQUENCE</scope>
    <source>
        <strain evidence="7">HMLAC05119</strain>
    </source>
</reference>
<feature type="active site" description="Proton acceptor" evidence="3">
    <location>
        <position position="182"/>
    </location>
</feature>
<dbReference type="InterPro" id="IPR017939">
    <property type="entry name" value="G-Glutamylcylcotransferase"/>
</dbReference>
<protein>
    <recommendedName>
        <fullName evidence="1">gamma-glutamylcyclotransferase</fullName>
        <ecNumber evidence="1">4.3.2.9</ecNumber>
    </recommendedName>
</protein>
<name>A0A6A5QZV6_AMPQU</name>
<proteinExistence type="predicted"/>
<keyword evidence="2" id="KW-0456">Lyase</keyword>
<evidence type="ECO:0000256" key="1">
    <source>
        <dbReference type="ARBA" id="ARBA00012346"/>
    </source>
</evidence>
<dbReference type="GO" id="GO:0003839">
    <property type="term" value="F:gamma-glutamylcyclotransferase activity"/>
    <property type="evidence" value="ECO:0007669"/>
    <property type="project" value="UniProtKB-EC"/>
</dbReference>
<evidence type="ECO:0000256" key="6">
    <source>
        <dbReference type="SAM" id="Phobius"/>
    </source>
</evidence>
<keyword evidence="6" id="KW-1133">Transmembrane helix</keyword>
<keyword evidence="6" id="KW-0812">Transmembrane</keyword>
<gene>
    <name evidence="7" type="ORF">BDU57DRAFT_3431</name>
</gene>
<evidence type="ECO:0000313" key="8">
    <source>
        <dbReference type="Proteomes" id="UP000800096"/>
    </source>
</evidence>
<keyword evidence="8" id="KW-1185">Reference proteome</keyword>
<dbReference type="EMBL" id="ML979132">
    <property type="protein sequence ID" value="KAF1920106.1"/>
    <property type="molecule type" value="Genomic_DNA"/>
</dbReference>
<dbReference type="Gene3D" id="3.10.490.10">
    <property type="entry name" value="Gamma-glutamyl cyclotransferase-like"/>
    <property type="match status" value="1"/>
</dbReference>
<dbReference type="EC" id="4.3.2.9" evidence="1"/>
<evidence type="ECO:0000256" key="3">
    <source>
        <dbReference type="PIRSR" id="PIRSR617939-1"/>
    </source>
</evidence>
<dbReference type="Proteomes" id="UP000800096">
    <property type="component" value="Unassembled WGS sequence"/>
</dbReference>
<feature type="compositionally biased region" description="Basic and acidic residues" evidence="5">
    <location>
        <begin position="227"/>
        <end position="237"/>
    </location>
</feature>
<evidence type="ECO:0000256" key="5">
    <source>
        <dbReference type="SAM" id="MobiDB-lite"/>
    </source>
</evidence>
<feature type="binding site" evidence="4">
    <location>
        <position position="249"/>
    </location>
    <ligand>
        <name>substrate</name>
    </ligand>
</feature>
<dbReference type="AlphaFoldDB" id="A0A6A5QZV6"/>
<dbReference type="PANTHER" id="PTHR12935:SF0">
    <property type="entry name" value="GAMMA-GLUTAMYLCYCLOTRANSFERASE"/>
    <property type="match status" value="1"/>
</dbReference>
<evidence type="ECO:0000256" key="2">
    <source>
        <dbReference type="ARBA" id="ARBA00023239"/>
    </source>
</evidence>
<feature type="region of interest" description="Disordered" evidence="5">
    <location>
        <begin position="224"/>
        <end position="243"/>
    </location>
</feature>
<dbReference type="PANTHER" id="PTHR12935">
    <property type="entry name" value="GAMMA-GLUTAMYLCYCLOTRANSFERASE"/>
    <property type="match status" value="1"/>
</dbReference>